<evidence type="ECO:0000313" key="1">
    <source>
        <dbReference type="EMBL" id="OPF14597.1"/>
    </source>
</evidence>
<proteinExistence type="predicted"/>
<protein>
    <recommendedName>
        <fullName evidence="3">Bacteriocin</fullName>
    </recommendedName>
</protein>
<comment type="caution">
    <text evidence="1">The sequence shown here is derived from an EMBL/GenBank/DDBJ whole genome shotgun (WGS) entry which is preliminary data.</text>
</comment>
<sequence>MSFDRTPNFTEKLATDPDFRLKVLDEIANDDELKDLTEEDLKAIVGGGLNIHQIYGVVSPVLFAWRAGWSIGQWLNENTPIQEWIRDAIDAID</sequence>
<reference evidence="1 2" key="1">
    <citation type="submission" date="2017-02" db="EMBL/GenBank/DDBJ databases">
        <title>Genome sequence of Microcystis aeruginosa KW.</title>
        <authorList>
            <person name="Oh H.-M."/>
            <person name="Ahn C.-Y."/>
            <person name="Jeong H."/>
            <person name="Srivastava A."/>
            <person name="Lee H.-G."/>
            <person name="Kang S.-R."/>
        </authorList>
    </citation>
    <scope>NUCLEOTIDE SEQUENCE [LARGE SCALE GENOMIC DNA]</scope>
    <source>
        <strain evidence="1 2">KW</strain>
    </source>
</reference>
<accession>A0A1V4BLG8</accession>
<dbReference type="AlphaFoldDB" id="A0A1V4BLG8"/>
<dbReference type="EMBL" id="MVGR01000006">
    <property type="protein sequence ID" value="OPF14597.1"/>
    <property type="molecule type" value="Genomic_DNA"/>
</dbReference>
<gene>
    <name evidence="1" type="ORF">B1L04_28735</name>
</gene>
<evidence type="ECO:0000313" key="2">
    <source>
        <dbReference type="Proteomes" id="UP000189835"/>
    </source>
</evidence>
<dbReference type="Proteomes" id="UP000189835">
    <property type="component" value="Unassembled WGS sequence"/>
</dbReference>
<name>A0A1V4BLG8_MICAE</name>
<evidence type="ECO:0008006" key="3">
    <source>
        <dbReference type="Google" id="ProtNLM"/>
    </source>
</evidence>
<dbReference type="RefSeq" id="WP_079210239.1">
    <property type="nucleotide sequence ID" value="NZ_MVGR01000006.1"/>
</dbReference>
<organism evidence="1 2">
    <name type="scientific">Microcystis aeruginosa KW</name>
    <dbReference type="NCBI Taxonomy" id="1960155"/>
    <lineage>
        <taxon>Bacteria</taxon>
        <taxon>Bacillati</taxon>
        <taxon>Cyanobacteriota</taxon>
        <taxon>Cyanophyceae</taxon>
        <taxon>Oscillatoriophycideae</taxon>
        <taxon>Chroococcales</taxon>
        <taxon>Microcystaceae</taxon>
        <taxon>Microcystis</taxon>
    </lineage>
</organism>